<keyword evidence="1" id="KW-0812">Transmembrane</keyword>
<dbReference type="Proteomes" id="UP001431209">
    <property type="component" value="Unassembled WGS sequence"/>
</dbReference>
<accession>A0AAW2YMT0</accession>
<feature type="transmembrane region" description="Helical" evidence="1">
    <location>
        <begin position="110"/>
        <end position="131"/>
    </location>
</feature>
<feature type="transmembrane region" description="Helical" evidence="1">
    <location>
        <begin position="363"/>
        <end position="384"/>
    </location>
</feature>
<organism evidence="2 3">
    <name type="scientific">Acrasis kona</name>
    <dbReference type="NCBI Taxonomy" id="1008807"/>
    <lineage>
        <taxon>Eukaryota</taxon>
        <taxon>Discoba</taxon>
        <taxon>Heterolobosea</taxon>
        <taxon>Tetramitia</taxon>
        <taxon>Eutetramitia</taxon>
        <taxon>Acrasidae</taxon>
        <taxon>Acrasis</taxon>
    </lineage>
</organism>
<keyword evidence="3" id="KW-1185">Reference proteome</keyword>
<protein>
    <submittedName>
        <fullName evidence="2">Vacuolar membrane protein 1</fullName>
    </submittedName>
</protein>
<proteinExistence type="predicted"/>
<dbReference type="AlphaFoldDB" id="A0AAW2YMT0"/>
<keyword evidence="1" id="KW-0472">Membrane</keyword>
<keyword evidence="1" id="KW-1133">Transmembrane helix</keyword>
<feature type="transmembrane region" description="Helical" evidence="1">
    <location>
        <begin position="71"/>
        <end position="90"/>
    </location>
</feature>
<gene>
    <name evidence="2" type="ORF">AKO1_008630</name>
</gene>
<evidence type="ECO:0000313" key="2">
    <source>
        <dbReference type="EMBL" id="KAL0478414.1"/>
    </source>
</evidence>
<evidence type="ECO:0000313" key="3">
    <source>
        <dbReference type="Proteomes" id="UP001431209"/>
    </source>
</evidence>
<feature type="transmembrane region" description="Helical" evidence="1">
    <location>
        <begin position="248"/>
        <end position="267"/>
    </location>
</feature>
<comment type="caution">
    <text evidence="2">The sequence shown here is derived from an EMBL/GenBank/DDBJ whole genome shotgun (WGS) entry which is preliminary data.</text>
</comment>
<reference evidence="2 3" key="1">
    <citation type="submission" date="2024-03" db="EMBL/GenBank/DDBJ databases">
        <title>The Acrasis kona genome and developmental transcriptomes reveal deep origins of eukaryotic multicellular pathways.</title>
        <authorList>
            <person name="Sheikh S."/>
            <person name="Fu C.-J."/>
            <person name="Brown M.W."/>
            <person name="Baldauf S.L."/>
        </authorList>
    </citation>
    <scope>NUCLEOTIDE SEQUENCE [LARGE SCALE GENOMIC DNA]</scope>
    <source>
        <strain evidence="2 3">ATCC MYA-3509</strain>
    </source>
</reference>
<dbReference type="EMBL" id="JAOPGA020000382">
    <property type="protein sequence ID" value="KAL0478414.1"/>
    <property type="molecule type" value="Genomic_DNA"/>
</dbReference>
<evidence type="ECO:0000256" key="1">
    <source>
        <dbReference type="SAM" id="Phobius"/>
    </source>
</evidence>
<sequence>MRKRVNGNTINSPEHDDKKILHRQIVEKEQELQKKRKEIGLFKTPLRTISLFASEALLILKTSLRELGRRYIITSISILLASSITFFRLFKGFHSHVFDPYFDEMVHCAKWMFLGVLSSVGLGTGLHTFLLNLGPFIAKTTFASGECGSLDFDLYGKNAFVCPLHTEQEQVTMMNVIYKVEFAVLCWGLGTAIGELPPYFVARGARLSGKSVESVEGLDFDKELKTDPDSDGTLKAVAYRSVSIVKSFFHAFLTKYTFITILVMASIPNPLFDLAGVTCGYSLIPFKTFFGATVIGKAIIKANLQAVLIVLIFSRKQLDIVITFIENIVPSVKQSLENFIAKEVSKFHPHSNNSSVVVEGKTIVGIVWDVILALMISWFLLSIITSMAVNRASSIDEIEIQRYKKKLSSKGHH</sequence>
<name>A0AAW2YMT0_9EUKA</name>